<dbReference type="PANTHER" id="PTHR31683">
    <property type="entry name" value="PECTATE LYASE 18-RELATED"/>
    <property type="match status" value="1"/>
</dbReference>
<dbReference type="InterPro" id="IPR002022">
    <property type="entry name" value="Pec_lyase"/>
</dbReference>
<dbReference type="PANTHER" id="PTHR31683:SF18">
    <property type="entry name" value="PECTATE LYASE 21-RELATED"/>
    <property type="match status" value="1"/>
</dbReference>
<accession>A0ABP9QT90</accession>
<dbReference type="InterPro" id="IPR045032">
    <property type="entry name" value="PEL"/>
</dbReference>
<dbReference type="Pfam" id="PF00544">
    <property type="entry name" value="Pectate_lyase_4"/>
    <property type="match status" value="1"/>
</dbReference>
<comment type="subcellular location">
    <subcellularLocation>
        <location evidence="2">Secreted</location>
    </subcellularLocation>
</comment>
<protein>
    <recommendedName>
        <fullName evidence="3">Pectate lyase domain-containing protein</fullName>
    </recommendedName>
</protein>
<proteinExistence type="inferred from homology"/>
<organism evidence="4 5">
    <name type="scientific">Viridibacterium curvum</name>
    <dbReference type="NCBI Taxonomy" id="1101404"/>
    <lineage>
        <taxon>Bacteria</taxon>
        <taxon>Pseudomonadati</taxon>
        <taxon>Pseudomonadota</taxon>
        <taxon>Betaproteobacteria</taxon>
        <taxon>Rhodocyclales</taxon>
        <taxon>Rhodocyclaceae</taxon>
        <taxon>Viridibacterium</taxon>
    </lineage>
</organism>
<comment type="caution">
    <text evidence="4">The sequence shown here is derived from an EMBL/GenBank/DDBJ whole genome shotgun (WGS) entry which is preliminary data.</text>
</comment>
<feature type="domain" description="Pectate lyase" evidence="3">
    <location>
        <begin position="108"/>
        <end position="398"/>
    </location>
</feature>
<dbReference type="Gene3D" id="2.160.20.10">
    <property type="entry name" value="Single-stranded right-handed beta-helix, Pectin lyase-like"/>
    <property type="match status" value="1"/>
</dbReference>
<sequence>MSSGAIDAKTLTDTTAAPFNGWSGFANIGKRSYLAASDPINTANHVATATPAPGTPTVYPVISSDPTGGVFTIERETAPTTGWHSFYRKDGTVGNHQPVLVTGGSSAAANRVYTCGTKKCIFDAIKEAKNEPKIIRIYGNIDMRVDDDGVFREWTSWDDQKGSSILIPSNTTLIGLNASDGSPARLISAQVEIGKEFASTVNSSLADYEYWIKTLKKPQEDYPGWTRNVIVRNLWIQTNFDVQPEGSADAYYDGLVVAMAQNVWIDHVTITDGQYKDKDLSGTRHDGALDIVRGSDYVTVSNSAFIEHGKTSLVSNSDSGRQWSDENRFHVTFDSNYYKDTGQRIPRVRWGQVHVINSYVSGDRDSTTGHQFEGGVGVGYKGDVFMENTLWFIEPTKATEACNKIVVDHGSGISFRQANTWLKSVKYLPSGLDVSTTMSACGLPNVTAWTPPYSYSLEANPLNLECTIPNKAGAGKIGKFAVTSTTCSSSSSSAGGSSSSASSSSSSAASSSSSSSVAAPVCTAAFVCDTGVGAQMMASGVTATVSDSYSAGVYTINGAGNVTTSTSYQHYFKYMPLTGDFVMTARILSQGGSSDAARAGLLATDSLSGSGNFAWTARYASTGDIRAAINANNKSSISGFSTSTVPVWVRIKRVGTAIYSSASTDGVTWTDKTNLSVSASTLYVGFAVSSGSTSVSTTATFDNFTVTGGGLP</sequence>
<name>A0ABP9QT90_9RHOO</name>
<keyword evidence="2" id="KW-0964">Secreted</keyword>
<dbReference type="InterPro" id="IPR011050">
    <property type="entry name" value="Pectin_lyase_fold/virulence"/>
</dbReference>
<keyword evidence="1 2" id="KW-0456">Lyase</keyword>
<reference evidence="5" key="1">
    <citation type="journal article" date="2019" name="Int. J. Syst. Evol. Microbiol.">
        <title>The Global Catalogue of Microorganisms (GCM) 10K type strain sequencing project: providing services to taxonomists for standard genome sequencing and annotation.</title>
        <authorList>
            <consortium name="The Broad Institute Genomics Platform"/>
            <consortium name="The Broad Institute Genome Sequencing Center for Infectious Disease"/>
            <person name="Wu L."/>
            <person name="Ma J."/>
        </authorList>
    </citation>
    <scope>NUCLEOTIDE SEQUENCE [LARGE SCALE GENOMIC DNA]</scope>
    <source>
        <strain evidence="5">JCM 18715</strain>
    </source>
</reference>
<evidence type="ECO:0000313" key="5">
    <source>
        <dbReference type="Proteomes" id="UP001500547"/>
    </source>
</evidence>
<keyword evidence="2" id="KW-0119">Carbohydrate metabolism</keyword>
<keyword evidence="2" id="KW-0624">Polysaccharide degradation</keyword>
<evidence type="ECO:0000256" key="2">
    <source>
        <dbReference type="RuleBase" id="RU361173"/>
    </source>
</evidence>
<dbReference type="EMBL" id="BAABLD010000008">
    <property type="protein sequence ID" value="GAA5166974.1"/>
    <property type="molecule type" value="Genomic_DNA"/>
</dbReference>
<gene>
    <name evidence="4" type="ORF">GCM10025770_24870</name>
</gene>
<evidence type="ECO:0000313" key="4">
    <source>
        <dbReference type="EMBL" id="GAA5166974.1"/>
    </source>
</evidence>
<dbReference type="InterPro" id="IPR012334">
    <property type="entry name" value="Pectin_lyas_fold"/>
</dbReference>
<dbReference type="SUPFAM" id="SSF51126">
    <property type="entry name" value="Pectin lyase-like"/>
    <property type="match status" value="1"/>
</dbReference>
<evidence type="ECO:0000259" key="3">
    <source>
        <dbReference type="SMART" id="SM00656"/>
    </source>
</evidence>
<keyword evidence="5" id="KW-1185">Reference proteome</keyword>
<dbReference type="SMART" id="SM00656">
    <property type="entry name" value="Amb_all"/>
    <property type="match status" value="1"/>
</dbReference>
<dbReference type="Gene3D" id="2.60.120.200">
    <property type="match status" value="1"/>
</dbReference>
<evidence type="ECO:0000256" key="1">
    <source>
        <dbReference type="ARBA" id="ARBA00023239"/>
    </source>
</evidence>
<dbReference type="Proteomes" id="UP001500547">
    <property type="component" value="Unassembled WGS sequence"/>
</dbReference>
<comment type="similarity">
    <text evidence="2">Belongs to the polysaccharide lyase 1 family.</text>
</comment>